<keyword evidence="5 10" id="KW-0812">Transmembrane</keyword>
<protein>
    <recommendedName>
        <fullName evidence="10">Phosphatidylinositol-glycan biosynthesis class X protein</fullName>
    </recommendedName>
</protein>
<feature type="transmembrane region" description="Helical" evidence="10">
    <location>
        <begin position="205"/>
        <end position="227"/>
    </location>
</feature>
<comment type="similarity">
    <text evidence="3 10">Belongs to the PIGX family.</text>
</comment>
<dbReference type="GO" id="GO:0006506">
    <property type="term" value="P:GPI anchor biosynthetic process"/>
    <property type="evidence" value="ECO:0007669"/>
    <property type="project" value="UniProtKB-KW"/>
</dbReference>
<dbReference type="GO" id="GO:0005789">
    <property type="term" value="C:endoplasmic reticulum membrane"/>
    <property type="evidence" value="ECO:0007669"/>
    <property type="project" value="UniProtKB-SubCell"/>
</dbReference>
<evidence type="ECO:0000313" key="11">
    <source>
        <dbReference type="Proteomes" id="UP000694920"/>
    </source>
</evidence>
<feature type="transmembrane region" description="Helical" evidence="10">
    <location>
        <begin position="12"/>
        <end position="31"/>
    </location>
</feature>
<gene>
    <name evidence="12" type="primary">LOC107268752</name>
</gene>
<keyword evidence="9" id="KW-0325">Glycoprotein</keyword>
<evidence type="ECO:0000256" key="2">
    <source>
        <dbReference type="ARBA" id="ARBA00004687"/>
    </source>
</evidence>
<evidence type="ECO:0000256" key="1">
    <source>
        <dbReference type="ARBA" id="ARBA00004389"/>
    </source>
</evidence>
<accession>A0AAJ7BYD8</accession>
<dbReference type="InterPro" id="IPR013233">
    <property type="entry name" value="PIG-X/PBN1"/>
</dbReference>
<dbReference type="KEGG" id="ccin:107268752"/>
<evidence type="ECO:0000256" key="8">
    <source>
        <dbReference type="ARBA" id="ARBA00023136"/>
    </source>
</evidence>
<evidence type="ECO:0000256" key="5">
    <source>
        <dbReference type="ARBA" id="ARBA00022692"/>
    </source>
</evidence>
<comment type="pathway">
    <text evidence="2 10">Glycolipid biosynthesis; glycosylphosphatidylinositol-anchor biosynthesis.</text>
</comment>
<keyword evidence="8 10" id="KW-0472">Membrane</keyword>
<organism evidence="11 12">
    <name type="scientific">Cephus cinctus</name>
    <name type="common">Wheat stem sawfly</name>
    <dbReference type="NCBI Taxonomy" id="211228"/>
    <lineage>
        <taxon>Eukaryota</taxon>
        <taxon>Metazoa</taxon>
        <taxon>Ecdysozoa</taxon>
        <taxon>Arthropoda</taxon>
        <taxon>Hexapoda</taxon>
        <taxon>Insecta</taxon>
        <taxon>Pterygota</taxon>
        <taxon>Neoptera</taxon>
        <taxon>Endopterygota</taxon>
        <taxon>Hymenoptera</taxon>
        <taxon>Cephoidea</taxon>
        <taxon>Cephidae</taxon>
        <taxon>Cephus</taxon>
    </lineage>
</organism>
<evidence type="ECO:0000313" key="12">
    <source>
        <dbReference type="RefSeq" id="XP_015597310.1"/>
    </source>
</evidence>
<dbReference type="GeneID" id="107268752"/>
<dbReference type="PANTHER" id="PTHR28650">
    <property type="entry name" value="PHOSPHATIDYLINOSITOL-GLYCAN BIOSYNTHESIS CLASS X PROTEIN"/>
    <property type="match status" value="1"/>
</dbReference>
<dbReference type="PANTHER" id="PTHR28650:SF1">
    <property type="entry name" value="PHOSPHATIDYLINOSITOL-GLYCAN BIOSYNTHESIS CLASS X PROTEIN"/>
    <property type="match status" value="1"/>
</dbReference>
<keyword evidence="4 10" id="KW-0337">GPI-anchor biosynthesis</keyword>
<dbReference type="InterPro" id="IPR040039">
    <property type="entry name" value="PIGX"/>
</dbReference>
<comment type="subcellular location">
    <subcellularLocation>
        <location evidence="1 10">Endoplasmic reticulum membrane</location>
        <topology evidence="1 10">Single-pass membrane protein</topology>
    </subcellularLocation>
</comment>
<name>A0AAJ7BYD8_CEPCN</name>
<keyword evidence="7 10" id="KW-1133">Transmembrane helix</keyword>
<reference evidence="12" key="1">
    <citation type="submission" date="2025-08" db="UniProtKB">
        <authorList>
            <consortium name="RefSeq"/>
        </authorList>
    </citation>
    <scope>IDENTIFICATION</scope>
</reference>
<evidence type="ECO:0000256" key="7">
    <source>
        <dbReference type="ARBA" id="ARBA00022989"/>
    </source>
</evidence>
<dbReference type="Pfam" id="PF08320">
    <property type="entry name" value="PIG-X"/>
    <property type="match status" value="1"/>
</dbReference>
<keyword evidence="11" id="KW-1185">Reference proteome</keyword>
<keyword evidence="6 10" id="KW-0256">Endoplasmic reticulum</keyword>
<dbReference type="RefSeq" id="XP_015597310.1">
    <property type="nucleotide sequence ID" value="XM_015741824.2"/>
</dbReference>
<evidence type="ECO:0000256" key="3">
    <source>
        <dbReference type="ARBA" id="ARBA00010345"/>
    </source>
</evidence>
<comment type="caution">
    <text evidence="10">Lacks conserved residue(s) required for the propagation of feature annotation.</text>
</comment>
<evidence type="ECO:0000256" key="4">
    <source>
        <dbReference type="ARBA" id="ARBA00022502"/>
    </source>
</evidence>
<evidence type="ECO:0000256" key="6">
    <source>
        <dbReference type="ARBA" id="ARBA00022824"/>
    </source>
</evidence>
<sequence length="242" mass="27416">MNLFGATRRQARLLICAIFFFLHCISISIAFNASVDLRVLGDGFHRRLEYHVNIGNLTKENCYVALFIEFSSALYVNVDELADLHRFEKEFQNVVCSVGETNIELFAEKAMSQNVTVCSLLNNITSILTIPIHQRYQNAREGGGYINVSLPSPKLLLGCKERVKGYRVSKVELCLPCADLVTKWREIPYYSTTCNYVWQVPVGDLSHLTLVTNVTLLLTSLGALFALKRIWSNRSSRSKKEN</sequence>
<comment type="function">
    <text evidence="10">Stabilizing subunit of the glycosylphosphatidylinositol-mannosyltransferase I complex which catalyzes the transfer of the first mannose, via an alpha-1,4 bond from a dolichol-phosphate-mannose (Dol-P-Man) to the glucosaminyl acyl phosphatidylinositol (GlcN-(acyl)PI) intermediate to generate alpha-D-Man-(1-&gt;4)-alpha-D-GlcN-(1-&gt;6)-(1-radyl,2-acyl-sn-glycero-3-phospho)-2-acyl-inositol and participates in the sixth step of the glycosylphosphatidylinositol-anchor biosynthesis. Probably acts by stabilizing the mannosyltransferase PIGM.</text>
</comment>
<evidence type="ECO:0000256" key="10">
    <source>
        <dbReference type="RuleBase" id="RU366056"/>
    </source>
</evidence>
<evidence type="ECO:0000256" key="9">
    <source>
        <dbReference type="ARBA" id="ARBA00023180"/>
    </source>
</evidence>
<dbReference type="SMART" id="SM00780">
    <property type="entry name" value="PIG-X"/>
    <property type="match status" value="1"/>
</dbReference>
<dbReference type="Proteomes" id="UP000694920">
    <property type="component" value="Unplaced"/>
</dbReference>
<proteinExistence type="inferred from homology"/>
<dbReference type="AlphaFoldDB" id="A0AAJ7BYD8"/>